<feature type="chain" id="PRO_5030643760" evidence="1">
    <location>
        <begin position="22"/>
        <end position="565"/>
    </location>
</feature>
<dbReference type="CDD" id="cd01300">
    <property type="entry name" value="YtcJ_like"/>
    <property type="match status" value="1"/>
</dbReference>
<dbReference type="PANTHER" id="PTHR22642:SF2">
    <property type="entry name" value="PROTEIN LONG AFTER FAR-RED 3"/>
    <property type="match status" value="1"/>
</dbReference>
<keyword evidence="4" id="KW-1185">Reference proteome</keyword>
<evidence type="ECO:0000313" key="3">
    <source>
        <dbReference type="EMBL" id="NLR90101.1"/>
    </source>
</evidence>
<keyword evidence="3" id="KW-0378">Hydrolase</keyword>
<dbReference type="AlphaFoldDB" id="A0A7X8SH16"/>
<dbReference type="SUPFAM" id="SSF51556">
    <property type="entry name" value="Metallo-dependent hydrolases"/>
    <property type="match status" value="1"/>
</dbReference>
<dbReference type="GO" id="GO:0016810">
    <property type="term" value="F:hydrolase activity, acting on carbon-nitrogen (but not peptide) bonds"/>
    <property type="evidence" value="ECO:0007669"/>
    <property type="project" value="InterPro"/>
</dbReference>
<dbReference type="Gene3D" id="3.10.310.70">
    <property type="match status" value="1"/>
</dbReference>
<dbReference type="Pfam" id="PF07969">
    <property type="entry name" value="Amidohydro_3"/>
    <property type="match status" value="1"/>
</dbReference>
<gene>
    <name evidence="3" type="ORF">HGP29_02740</name>
</gene>
<dbReference type="Gene3D" id="2.30.40.10">
    <property type="entry name" value="Urease, subunit C, domain 1"/>
    <property type="match status" value="1"/>
</dbReference>
<evidence type="ECO:0000256" key="1">
    <source>
        <dbReference type="SAM" id="SignalP"/>
    </source>
</evidence>
<reference evidence="3 4" key="1">
    <citation type="submission" date="2020-04" db="EMBL/GenBank/DDBJ databases">
        <title>Flammeovirga sp. SR4, a novel species isolated from seawater.</title>
        <authorList>
            <person name="Wang X."/>
        </authorList>
    </citation>
    <scope>NUCLEOTIDE SEQUENCE [LARGE SCALE GENOMIC DNA]</scope>
    <source>
        <strain evidence="3 4">SR4</strain>
    </source>
</reference>
<dbReference type="Gene3D" id="3.20.20.140">
    <property type="entry name" value="Metal-dependent hydrolases"/>
    <property type="match status" value="1"/>
</dbReference>
<dbReference type="InterPro" id="IPR033932">
    <property type="entry name" value="YtcJ-like"/>
</dbReference>
<feature type="domain" description="Amidohydrolase 3" evidence="2">
    <location>
        <begin position="75"/>
        <end position="563"/>
    </location>
</feature>
<dbReference type="PANTHER" id="PTHR22642">
    <property type="entry name" value="IMIDAZOLONEPROPIONASE"/>
    <property type="match status" value="1"/>
</dbReference>
<dbReference type="InterPro" id="IPR032466">
    <property type="entry name" value="Metal_Hydrolase"/>
</dbReference>
<accession>A0A7X8SH16</accession>
<sequence length="565" mass="63374">MKRTLTIILSMLLVWSCKTKADNIDFVLYYNGDIITMDGDSPIYAEALVESNGKIVYVGTIENAKKQYPTASKKDLQGKTLLPGFTDGHSHMAIGMQNIAFAQLSSPPVGDITSIDDIVKALKENQTKNNIPEGEWVRGWGYDQDFLAEKRHPTKEDLDKAFPNNPVFIHHVSGHMAVINSYALKLLNIDESVPDPEGGRYVRKEGGNEPTGLVQGNAVKKLLFELPKADQETKIQNFKAIQEYYASHGITTAQDGFTELEFIDFVQEMDSLGLVEMDIVTLVGYPFMEKLFTEYDVNYKEYNGHLKIAGIKIIADGSPQGKTAAMSEPYLTDVPGCSHECKGLPYLTKAQLIGLMQGAYANNAQLFVHGNGDATIDLILDSHKEAEANLQKDLSDRRTVVIHSQFMRPEQLDRYATEGFVPSFFTNHTYYWGDVHLENMGEERANFISPMKSAYEKGVKFENHTDYMVTPHDQLFTVWTAVNRVSRNGNIIGPDERVSPYIALKSITDWGAYMNFEEDIKGTLTVGKYADMVVLSDNPLKVNPMDIKNIEVQETIKEGKVIYKK</sequence>
<dbReference type="InterPro" id="IPR013108">
    <property type="entry name" value="Amidohydro_3"/>
</dbReference>
<evidence type="ECO:0000313" key="4">
    <source>
        <dbReference type="Proteomes" id="UP000585050"/>
    </source>
</evidence>
<protein>
    <submittedName>
        <fullName evidence="3">Amidohydrolase</fullName>
    </submittedName>
</protein>
<feature type="signal peptide" evidence="1">
    <location>
        <begin position="1"/>
        <end position="21"/>
    </location>
</feature>
<dbReference type="EMBL" id="JABAIL010000001">
    <property type="protein sequence ID" value="NLR90101.1"/>
    <property type="molecule type" value="Genomic_DNA"/>
</dbReference>
<evidence type="ECO:0000259" key="2">
    <source>
        <dbReference type="Pfam" id="PF07969"/>
    </source>
</evidence>
<proteinExistence type="predicted"/>
<dbReference type="Proteomes" id="UP000585050">
    <property type="component" value="Unassembled WGS sequence"/>
</dbReference>
<dbReference type="InterPro" id="IPR011059">
    <property type="entry name" value="Metal-dep_hydrolase_composite"/>
</dbReference>
<keyword evidence="1" id="KW-0732">Signal</keyword>
<comment type="caution">
    <text evidence="3">The sequence shown here is derived from an EMBL/GenBank/DDBJ whole genome shotgun (WGS) entry which is preliminary data.</text>
</comment>
<name>A0A7X8SH16_9BACT</name>
<organism evidence="3 4">
    <name type="scientific">Flammeovirga agarivorans</name>
    <dbReference type="NCBI Taxonomy" id="2726742"/>
    <lineage>
        <taxon>Bacteria</taxon>
        <taxon>Pseudomonadati</taxon>
        <taxon>Bacteroidota</taxon>
        <taxon>Cytophagia</taxon>
        <taxon>Cytophagales</taxon>
        <taxon>Flammeovirgaceae</taxon>
        <taxon>Flammeovirga</taxon>
    </lineage>
</organism>
<dbReference type="SUPFAM" id="SSF51338">
    <property type="entry name" value="Composite domain of metallo-dependent hydrolases"/>
    <property type="match status" value="1"/>
</dbReference>